<feature type="coiled-coil region" evidence="1">
    <location>
        <begin position="122"/>
        <end position="149"/>
    </location>
</feature>
<gene>
    <name evidence="3" type="ORF">M0812_25474</name>
</gene>
<sequence>MINPYWRPNYLGLSIIRRCRPNLLYPSKRRGWYLGICMRCNKVKPRVCALLKMTLINRYNGNKLQKIYYPTHQFRICFECLRSKDLLPKATILKVNNQILSICVFNIFTEKILGSVMIKKVLQIQKKRIRELEKRIQTITLQFKEQKRLLKSANVITPNFFPSYSSLGLKTIGTASSPLESILKTELLFNVNFKKKDFFTIMNKNTKKEKEKEKKKEKEKNKKEKEKENKKKEKEEKKRQKHPEEEIEEEVKSEIEEKVEGGDSESEGSNEDEKKNENNLERFPKAKRFKEPNNSKEKGLYKERNCRNKKNKKRFDFQKFLDLQKRNFKKNENKKQNPKQNPATGNDHKRKTTNKNSTNKYFSLKKIWIKQSNIQQQQIKSKSITNLMPSFVKKRKIKVFNPNNSITNNFQNQTEFKNKTHNFKNLKQHEKTNDFILKKHIFDNDLKSMGNTLQAQKKKIGTNNNNNNKNKNNSTTNKYNKNNYNNNNNNNNKNKNNNNKNKNNNNNNKYTKNKNNEQFVQIKQLSKINTKNPNKLNFNFNSENQKEFHQKRALPILSNQKTNLKNYKTRTIKNNRYKKPHQQAYQNIHPKRTRFNSNVSRFQTKNSNSDNSPNTQKQTKGIWGTKTNQSIGLQRQRQIFPIKNSLFNQKVNYTFIDNDKNNWCRRIEVGTNDSESTKNHNSNHPNTEKIQEKFIDNVTIRNFTENHNNNNFSKRRKRKKKKRKKKIIGETLFL</sequence>
<feature type="compositionally biased region" description="Low complexity" evidence="2">
    <location>
        <begin position="463"/>
        <end position="510"/>
    </location>
</feature>
<feature type="region of interest" description="Disordered" evidence="2">
    <location>
        <begin position="207"/>
        <end position="359"/>
    </location>
</feature>
<organism evidence="3 4">
    <name type="scientific">Anaeramoeba flamelloides</name>
    <dbReference type="NCBI Taxonomy" id="1746091"/>
    <lineage>
        <taxon>Eukaryota</taxon>
        <taxon>Metamonada</taxon>
        <taxon>Anaeramoebidae</taxon>
        <taxon>Anaeramoeba</taxon>
    </lineage>
</organism>
<feature type="region of interest" description="Disordered" evidence="2">
    <location>
        <begin position="602"/>
        <end position="621"/>
    </location>
</feature>
<proteinExistence type="predicted"/>
<name>A0AAV7YEJ1_9EUKA</name>
<dbReference type="EMBL" id="JANTQA010000060">
    <property type="protein sequence ID" value="KAJ3427844.1"/>
    <property type="molecule type" value="Genomic_DNA"/>
</dbReference>
<comment type="caution">
    <text evidence="3">The sequence shown here is derived from an EMBL/GenBank/DDBJ whole genome shotgun (WGS) entry which is preliminary data.</text>
</comment>
<feature type="compositionally biased region" description="Basic and acidic residues" evidence="2">
    <location>
        <begin position="207"/>
        <end position="261"/>
    </location>
</feature>
<dbReference type="AlphaFoldDB" id="A0AAV7YEJ1"/>
<keyword evidence="1" id="KW-0175">Coiled coil</keyword>
<reference evidence="3" key="1">
    <citation type="submission" date="2022-08" db="EMBL/GenBank/DDBJ databases">
        <title>Novel sulphate-reducing endosymbionts in the free-living metamonad Anaeramoeba.</title>
        <authorList>
            <person name="Jerlstrom-Hultqvist J."/>
            <person name="Cepicka I."/>
            <person name="Gallot-Lavallee L."/>
            <person name="Salas-Leiva D."/>
            <person name="Curtis B.A."/>
            <person name="Zahonova K."/>
            <person name="Pipaliya S."/>
            <person name="Dacks J."/>
            <person name="Roger A.J."/>
        </authorList>
    </citation>
    <scope>NUCLEOTIDE SEQUENCE</scope>
    <source>
        <strain evidence="3">Busselton2</strain>
    </source>
</reference>
<feature type="compositionally biased region" description="Basic and acidic residues" evidence="2">
    <location>
        <begin position="314"/>
        <end position="335"/>
    </location>
</feature>
<evidence type="ECO:0000313" key="3">
    <source>
        <dbReference type="EMBL" id="KAJ3427844.1"/>
    </source>
</evidence>
<protein>
    <submittedName>
        <fullName evidence="3">Ribonuclease mrp protein subunit snm1</fullName>
    </submittedName>
</protein>
<evidence type="ECO:0000256" key="1">
    <source>
        <dbReference type="SAM" id="Coils"/>
    </source>
</evidence>
<accession>A0AAV7YEJ1</accession>
<evidence type="ECO:0000256" key="2">
    <source>
        <dbReference type="SAM" id="MobiDB-lite"/>
    </source>
</evidence>
<feature type="region of interest" description="Disordered" evidence="2">
    <location>
        <begin position="457"/>
        <end position="515"/>
    </location>
</feature>
<feature type="compositionally biased region" description="Basic and acidic residues" evidence="2">
    <location>
        <begin position="271"/>
        <end position="306"/>
    </location>
</feature>
<dbReference type="Proteomes" id="UP001146793">
    <property type="component" value="Unassembled WGS sequence"/>
</dbReference>
<evidence type="ECO:0000313" key="4">
    <source>
        <dbReference type="Proteomes" id="UP001146793"/>
    </source>
</evidence>
<feature type="compositionally biased region" description="Basic residues" evidence="2">
    <location>
        <begin position="713"/>
        <end position="726"/>
    </location>
</feature>
<feature type="region of interest" description="Disordered" evidence="2">
    <location>
        <begin position="705"/>
        <end position="728"/>
    </location>
</feature>